<comment type="caution">
    <text evidence="2">The sequence shown here is derived from an EMBL/GenBank/DDBJ whole genome shotgun (WGS) entry which is preliminary data.</text>
</comment>
<name>A0A4C1SP59_EUMVA</name>
<keyword evidence="3" id="KW-1185">Reference proteome</keyword>
<dbReference type="EMBL" id="BGZK01000011">
    <property type="protein sequence ID" value="GBP03754.1"/>
    <property type="molecule type" value="Genomic_DNA"/>
</dbReference>
<evidence type="ECO:0000256" key="1">
    <source>
        <dbReference type="SAM" id="MobiDB-lite"/>
    </source>
</evidence>
<evidence type="ECO:0000313" key="3">
    <source>
        <dbReference type="Proteomes" id="UP000299102"/>
    </source>
</evidence>
<dbReference type="Proteomes" id="UP000299102">
    <property type="component" value="Unassembled WGS sequence"/>
</dbReference>
<sequence length="298" mass="33659">MCRARAPAPAAPRPREQPRRGRSDGRRSSETKLDRIKSRRGHRPRVPFEWRLLCNLESGRGKTSRGRARFGQASLRPAAPPRRRRIGIGRTLLSLLSRPSSSEKLPRAVASRVVSCRDVTCRFSISGDAAGLPGERSWQERALVDFVVLKVVPRCMPEVVTGHASASRRGNSKILSRIAFITAFRASNDWPRGSPIKLAVYKRKNCVQIVTKQMNVKFNRFIVQCRHPTMNGNTSGVCDTGAKLTVATDFTLTEYIGEVISFCVFLTVKKERRKKEDVKRKTRIPVTRLPLYLIRQQL</sequence>
<feature type="compositionally biased region" description="Basic and acidic residues" evidence="1">
    <location>
        <begin position="13"/>
        <end position="36"/>
    </location>
</feature>
<reference evidence="2 3" key="1">
    <citation type="journal article" date="2019" name="Commun. Biol.">
        <title>The bagworm genome reveals a unique fibroin gene that provides high tensile strength.</title>
        <authorList>
            <person name="Kono N."/>
            <person name="Nakamura H."/>
            <person name="Ohtoshi R."/>
            <person name="Tomita M."/>
            <person name="Numata K."/>
            <person name="Arakawa K."/>
        </authorList>
    </citation>
    <scope>NUCLEOTIDE SEQUENCE [LARGE SCALE GENOMIC DNA]</scope>
</reference>
<feature type="region of interest" description="Disordered" evidence="1">
    <location>
        <begin position="1"/>
        <end position="41"/>
    </location>
</feature>
<evidence type="ECO:0000313" key="2">
    <source>
        <dbReference type="EMBL" id="GBP03754.1"/>
    </source>
</evidence>
<dbReference type="AlphaFoldDB" id="A0A4C1SP59"/>
<protein>
    <submittedName>
        <fullName evidence="2">Uncharacterized protein</fullName>
    </submittedName>
</protein>
<proteinExistence type="predicted"/>
<feature type="region of interest" description="Disordered" evidence="1">
    <location>
        <begin position="60"/>
        <end position="79"/>
    </location>
</feature>
<accession>A0A4C1SP59</accession>
<gene>
    <name evidence="2" type="ORF">EVAR_2478_1</name>
</gene>
<organism evidence="2 3">
    <name type="scientific">Eumeta variegata</name>
    <name type="common">Bagworm moth</name>
    <name type="synonym">Eumeta japonica</name>
    <dbReference type="NCBI Taxonomy" id="151549"/>
    <lineage>
        <taxon>Eukaryota</taxon>
        <taxon>Metazoa</taxon>
        <taxon>Ecdysozoa</taxon>
        <taxon>Arthropoda</taxon>
        <taxon>Hexapoda</taxon>
        <taxon>Insecta</taxon>
        <taxon>Pterygota</taxon>
        <taxon>Neoptera</taxon>
        <taxon>Endopterygota</taxon>
        <taxon>Lepidoptera</taxon>
        <taxon>Glossata</taxon>
        <taxon>Ditrysia</taxon>
        <taxon>Tineoidea</taxon>
        <taxon>Psychidae</taxon>
        <taxon>Oiketicinae</taxon>
        <taxon>Eumeta</taxon>
    </lineage>
</organism>